<reference evidence="1 2" key="1">
    <citation type="submission" date="2015-04" db="EMBL/GenBank/DDBJ databases">
        <title>Draft Genome Sequences of Eight Spore-Forming Food Isolates of Bacillus cereus Genome sequencing.</title>
        <authorList>
            <person name="Krawcyk A.O."/>
            <person name="de Jong A."/>
            <person name="Eijlander R.T."/>
            <person name="Berendsen E.M."/>
            <person name="Holsappel S."/>
            <person name="Wells-Bennik M."/>
            <person name="Kuipers O.P."/>
        </authorList>
    </citation>
    <scope>NUCLEOTIDE SEQUENCE [LARGE SCALE GENOMIC DNA]</scope>
    <source>
        <strain evidence="1 2">B4077</strain>
    </source>
</reference>
<dbReference type="PATRIC" id="fig|1396.428.peg.2594"/>
<organism evidence="1 2">
    <name type="scientific">Bacillus cereus</name>
    <dbReference type="NCBI Taxonomy" id="1396"/>
    <lineage>
        <taxon>Bacteria</taxon>
        <taxon>Bacillati</taxon>
        <taxon>Bacillota</taxon>
        <taxon>Bacilli</taxon>
        <taxon>Bacillales</taxon>
        <taxon>Bacillaceae</taxon>
        <taxon>Bacillus</taxon>
        <taxon>Bacillus cereus group</taxon>
    </lineage>
</organism>
<name>A0A0G8EDK1_BACCE</name>
<accession>A0A0G8EDK1</accession>
<dbReference type="EMBL" id="LCYI01000062">
    <property type="protein sequence ID" value="KLA22291.1"/>
    <property type="molecule type" value="Genomic_DNA"/>
</dbReference>
<dbReference type="Proteomes" id="UP000035214">
    <property type="component" value="Unassembled WGS sequence"/>
</dbReference>
<proteinExistence type="predicted"/>
<protein>
    <submittedName>
        <fullName evidence="1">Uncharacterized protein</fullName>
    </submittedName>
</protein>
<gene>
    <name evidence="1" type="ORF">B4077_3237</name>
</gene>
<dbReference type="AlphaFoldDB" id="A0A0G8EDK1"/>
<evidence type="ECO:0000313" key="1">
    <source>
        <dbReference type="EMBL" id="KLA22291.1"/>
    </source>
</evidence>
<comment type="caution">
    <text evidence="1">The sequence shown here is derived from an EMBL/GenBank/DDBJ whole genome shotgun (WGS) entry which is preliminary data.</text>
</comment>
<dbReference type="RefSeq" id="WP_046956881.1">
    <property type="nucleotide sequence ID" value="NZ_LCYI01000062.1"/>
</dbReference>
<evidence type="ECO:0000313" key="2">
    <source>
        <dbReference type="Proteomes" id="UP000035214"/>
    </source>
</evidence>
<sequence>MIAFTMPNKQELIENQKKYNLKEMPELRDRFRNMPFFHQIRTFSYDEHRFLKPKQILESNQLISLKLQGPNADAAFGGTSDYDKALGRDEYVYLRLGAVFNVYSVKSFIVEIPSSYLDFEDIEKGFFCNDISNYQIDYENYDLKNYKGTILSIRQGIDILADYVGNEYQNDPSQYTIARSHRNIYNVKSFLPEFAIKGSIAINEPGIKIHLVGLPHELIEEAQIIMEKHNYSPPVIHNSNNDFKNYLTNKFNSILRERT</sequence>